<evidence type="ECO:0000313" key="2">
    <source>
        <dbReference type="Proteomes" id="UP000629619"/>
    </source>
</evidence>
<sequence length="221" mass="24548">MSFDLYVWHEPEPITPAIAESKLRRWRDEEEPGVFRAHHAVPEMLSALLERFPQDSDVWSSGPAPSDAILSLSVAWPRAGEVGAAVVALAREHGLVCYEPQTHLLNPNAAGHIAGFTLTSAAGPELPDPTPHKIEQRVRGLGPDNHFLILERADGWFVQVGYGPAAGADPGRYALEYREGAPERHYRTETPDVTEAVRLLTDFLSGADSYKRRHTWRPLFD</sequence>
<keyword evidence="2" id="KW-1185">Reference proteome</keyword>
<gene>
    <name evidence="1" type="ORF">Asi03nite_12360</name>
</gene>
<proteinExistence type="predicted"/>
<accession>A0A919TI25</accession>
<evidence type="ECO:0000313" key="1">
    <source>
        <dbReference type="EMBL" id="GIF03698.1"/>
    </source>
</evidence>
<comment type="caution">
    <text evidence="1">The sequence shown here is derived from an EMBL/GenBank/DDBJ whole genome shotgun (WGS) entry which is preliminary data.</text>
</comment>
<dbReference type="RefSeq" id="WP_203677391.1">
    <property type="nucleotide sequence ID" value="NZ_BOMW01000012.1"/>
</dbReference>
<name>A0A919TI25_9ACTN</name>
<organism evidence="1 2">
    <name type="scientific">Actinoplanes siamensis</name>
    <dbReference type="NCBI Taxonomy" id="1223317"/>
    <lineage>
        <taxon>Bacteria</taxon>
        <taxon>Bacillati</taxon>
        <taxon>Actinomycetota</taxon>
        <taxon>Actinomycetes</taxon>
        <taxon>Micromonosporales</taxon>
        <taxon>Micromonosporaceae</taxon>
        <taxon>Actinoplanes</taxon>
    </lineage>
</organism>
<dbReference type="AlphaFoldDB" id="A0A919TI25"/>
<dbReference type="Proteomes" id="UP000629619">
    <property type="component" value="Unassembled WGS sequence"/>
</dbReference>
<reference evidence="1" key="1">
    <citation type="submission" date="2021-01" db="EMBL/GenBank/DDBJ databases">
        <title>Whole genome shotgun sequence of Actinoplanes siamensis NBRC 109076.</title>
        <authorList>
            <person name="Komaki H."/>
            <person name="Tamura T."/>
        </authorList>
    </citation>
    <scope>NUCLEOTIDE SEQUENCE</scope>
    <source>
        <strain evidence="1">NBRC 109076</strain>
    </source>
</reference>
<dbReference type="EMBL" id="BOMW01000012">
    <property type="protein sequence ID" value="GIF03698.1"/>
    <property type="molecule type" value="Genomic_DNA"/>
</dbReference>
<protein>
    <submittedName>
        <fullName evidence="1">Uncharacterized protein</fullName>
    </submittedName>
</protein>